<gene>
    <name evidence="3" type="ORF">JXQ802_LOCUS28497</name>
    <name evidence="2" type="ORF">PYM288_LOCUS19078</name>
    <name evidence="1" type="ORF">ZHD862_LOCUS11560</name>
</gene>
<keyword evidence="5" id="KW-1185">Reference proteome</keyword>
<dbReference type="AlphaFoldDB" id="A0A814N7P7"/>
<accession>A0A814N7P7</accession>
<proteinExistence type="predicted"/>
<dbReference type="EMBL" id="CAJNOT010000438">
    <property type="protein sequence ID" value="CAF0982130.1"/>
    <property type="molecule type" value="Genomic_DNA"/>
</dbReference>
<comment type="caution">
    <text evidence="2">The sequence shown here is derived from an EMBL/GenBank/DDBJ whole genome shotgun (WGS) entry which is preliminary data.</text>
</comment>
<name>A0A814N7P7_9BILA</name>
<protein>
    <submittedName>
        <fullName evidence="2">Uncharacterized protein</fullName>
    </submittedName>
</protein>
<dbReference type="EMBL" id="CAJNOH010000617">
    <property type="protein sequence ID" value="CAF1089017.1"/>
    <property type="molecule type" value="Genomic_DNA"/>
</dbReference>
<sequence>MARSSNNFKTNSYDNDNFDVNQCGNFHLSATAIFNDLDACDNNHINNDDDEDANHLVKQDYDLDNIYARERAVDDNELDTDSDDEDHNKMEIEDVISTDILRKSPTGNKIKPIEEHVLSQKLSQLSTSRQKESKIESEKKLPKKIKSDQLRETLKYLTKSNKSFEKMINSILSNKITTAVASSSDNLEKYRQIAISIHRIKYIEILYSLWKVYLQSGLGQLKCDNFPNESGPHVWVKPVQSMVKVAVRSGLEKNDACLAYVKNRLAQLDKSKQEYHTDLQVQLNHLSHQANIIQQPLEKFIEENLLSLRKKIQHKIQLVYFEYKEEIIKHEYLKQNPNEAQIKLAEELCTAKQQEELSKYTSELLDKQLIRYNASYNFEHLPIARFPLFDSIGNADIQQQFYAQYRQIIEQTKTDMLTLYTQSAISQQMRYQNGYNDRMKKITEDQQLLPDEQKLTTKMIEIIVQRAHLIEERLKCVHDFKLEQFSCQS</sequence>
<dbReference type="Proteomes" id="UP000663854">
    <property type="component" value="Unassembled WGS sequence"/>
</dbReference>
<evidence type="ECO:0000313" key="1">
    <source>
        <dbReference type="EMBL" id="CAF0982130.1"/>
    </source>
</evidence>
<evidence type="ECO:0000313" key="3">
    <source>
        <dbReference type="EMBL" id="CAF1281062.1"/>
    </source>
</evidence>
<dbReference type="Proteomes" id="UP000663864">
    <property type="component" value="Unassembled WGS sequence"/>
</dbReference>
<organism evidence="2 4">
    <name type="scientific">Rotaria sordida</name>
    <dbReference type="NCBI Taxonomy" id="392033"/>
    <lineage>
        <taxon>Eukaryota</taxon>
        <taxon>Metazoa</taxon>
        <taxon>Spiralia</taxon>
        <taxon>Gnathifera</taxon>
        <taxon>Rotifera</taxon>
        <taxon>Eurotatoria</taxon>
        <taxon>Bdelloidea</taxon>
        <taxon>Philodinida</taxon>
        <taxon>Philodinidae</taxon>
        <taxon>Rotaria</taxon>
    </lineage>
</organism>
<evidence type="ECO:0000313" key="5">
    <source>
        <dbReference type="Proteomes" id="UP000663870"/>
    </source>
</evidence>
<dbReference type="Proteomes" id="UP000663870">
    <property type="component" value="Unassembled WGS sequence"/>
</dbReference>
<evidence type="ECO:0000313" key="4">
    <source>
        <dbReference type="Proteomes" id="UP000663854"/>
    </source>
</evidence>
<reference evidence="2" key="1">
    <citation type="submission" date="2021-02" db="EMBL/GenBank/DDBJ databases">
        <authorList>
            <person name="Nowell W R."/>
        </authorList>
    </citation>
    <scope>NUCLEOTIDE SEQUENCE</scope>
</reference>
<evidence type="ECO:0000313" key="2">
    <source>
        <dbReference type="EMBL" id="CAF1089017.1"/>
    </source>
</evidence>
<dbReference type="EMBL" id="CAJNOL010001075">
    <property type="protein sequence ID" value="CAF1281062.1"/>
    <property type="molecule type" value="Genomic_DNA"/>
</dbReference>